<evidence type="ECO:0000256" key="3">
    <source>
        <dbReference type="ARBA" id="ARBA00023235"/>
    </source>
</evidence>
<keyword evidence="3 4" id="KW-0413">Isomerase</keyword>
<comment type="cofactor">
    <cofactor evidence="1 4">
        <name>pyridoxal 5'-phosphate</name>
        <dbReference type="ChEBI" id="CHEBI:597326"/>
    </cofactor>
</comment>
<dbReference type="GO" id="GO:0008784">
    <property type="term" value="F:alanine racemase activity"/>
    <property type="evidence" value="ECO:0007669"/>
    <property type="project" value="UniProtKB-EC"/>
</dbReference>
<evidence type="ECO:0000256" key="4">
    <source>
        <dbReference type="HAMAP-Rule" id="MF_01201"/>
    </source>
</evidence>
<comment type="caution">
    <text evidence="6">The sequence shown here is derived from an EMBL/GenBank/DDBJ whole genome shotgun (WGS) entry which is preliminary data.</text>
</comment>
<dbReference type="Pfam" id="PF01168">
    <property type="entry name" value="Ala_racemase_N"/>
    <property type="match status" value="1"/>
</dbReference>
<dbReference type="RefSeq" id="WP_169363201.1">
    <property type="nucleotide sequence ID" value="NZ_JAAVJL010000001.1"/>
</dbReference>
<organism evidence="6 7">
    <name type="scientific">Pseudanabaena yagii GIHE-NHR1</name>
    <dbReference type="NCBI Taxonomy" id="2722753"/>
    <lineage>
        <taxon>Bacteria</taxon>
        <taxon>Bacillati</taxon>
        <taxon>Cyanobacteriota</taxon>
        <taxon>Cyanophyceae</taxon>
        <taxon>Pseudanabaenales</taxon>
        <taxon>Pseudanabaenaceae</taxon>
        <taxon>Pseudanabaena</taxon>
        <taxon>Pseudanabaena yagii</taxon>
    </lineage>
</organism>
<dbReference type="InterPro" id="IPR009006">
    <property type="entry name" value="Ala_racemase/Decarboxylase_C"/>
</dbReference>
<dbReference type="PRINTS" id="PR00992">
    <property type="entry name" value="ALARACEMASE"/>
</dbReference>
<feature type="binding site" evidence="4">
    <location>
        <position position="315"/>
    </location>
    <ligand>
        <name>substrate</name>
    </ligand>
</feature>
<dbReference type="CDD" id="cd00430">
    <property type="entry name" value="PLPDE_III_AR"/>
    <property type="match status" value="1"/>
</dbReference>
<evidence type="ECO:0000313" key="7">
    <source>
        <dbReference type="Proteomes" id="UP000738376"/>
    </source>
</evidence>
<comment type="function">
    <text evidence="4">Catalyzes the interconversion of L-alanine and D-alanine. May also act on other amino acids.</text>
</comment>
<comment type="similarity">
    <text evidence="4">Belongs to the alanine racemase family.</text>
</comment>
<protein>
    <recommendedName>
        <fullName evidence="4">Alanine racemase</fullName>
        <ecNumber evidence="4">5.1.1.1</ecNumber>
    </recommendedName>
</protein>
<name>A0ABX1LTA5_9CYAN</name>
<dbReference type="SMART" id="SM01005">
    <property type="entry name" value="Ala_racemase_C"/>
    <property type="match status" value="1"/>
</dbReference>
<evidence type="ECO:0000259" key="5">
    <source>
        <dbReference type="SMART" id="SM01005"/>
    </source>
</evidence>
<reference evidence="6 7" key="1">
    <citation type="submission" date="2020-03" db="EMBL/GenBank/DDBJ databases">
        <title>Draft Genome Sequence of 2-Methylisoborneol Producing Pseudanabaena yagii Strain GIHE-NHR1 Isolated from North Han River in South Korea.</title>
        <authorList>
            <person name="Jeong J."/>
        </authorList>
    </citation>
    <scope>NUCLEOTIDE SEQUENCE [LARGE SCALE GENOMIC DNA]</scope>
    <source>
        <strain evidence="6 7">GIHE-NHR1</strain>
    </source>
</reference>
<dbReference type="PROSITE" id="PS00395">
    <property type="entry name" value="ALANINE_RACEMASE"/>
    <property type="match status" value="1"/>
</dbReference>
<dbReference type="PANTHER" id="PTHR30511">
    <property type="entry name" value="ALANINE RACEMASE"/>
    <property type="match status" value="1"/>
</dbReference>
<dbReference type="InterPro" id="IPR001608">
    <property type="entry name" value="Ala_racemase_N"/>
</dbReference>
<sequence>MLKQNHRAWVEVDLSAIQHNVRQLKAKLTAPTELMAIVKADAYGHGAIDVSQAAIEAGATWLGVATIPEGIQLRCAGITVPIVVLGATNGVDEIKAIAEYRLQPTISNSKQALIYHEVLSQTEERVPVHLKIDTGMSRLGVNWQEAIAFVQLVQHLPNLEIMSVYSHFATADDKDQTFMQLQTQRFQQVIASLKAEGICPPRIHICNTAAMLCDRQIHYDIVRTGLGIYGLYPAPHLKNLVDLQPALTVKARISQVKTITTGTSVSYGRSFIAPQDMTIATVAIGYADGIPRGLSNRIRVAVNGQKVAQIGTITMDQCAIDVTHVSNVNVGDVVTFLGGDSENTADYWANLLGTISWEILCGFKHRLPRINVMNAISIKSITNFI</sequence>
<dbReference type="Pfam" id="PF00842">
    <property type="entry name" value="Ala_racemase_C"/>
    <property type="match status" value="1"/>
</dbReference>
<dbReference type="InterPro" id="IPR020622">
    <property type="entry name" value="Ala_racemase_pyridoxalP-BS"/>
</dbReference>
<dbReference type="SUPFAM" id="SSF50621">
    <property type="entry name" value="Alanine racemase C-terminal domain-like"/>
    <property type="match status" value="1"/>
</dbReference>
<gene>
    <name evidence="6" type="ORF">HC246_09640</name>
</gene>
<dbReference type="SUPFAM" id="SSF51419">
    <property type="entry name" value="PLP-binding barrel"/>
    <property type="match status" value="1"/>
</dbReference>
<dbReference type="PANTHER" id="PTHR30511:SF0">
    <property type="entry name" value="ALANINE RACEMASE, CATABOLIC-RELATED"/>
    <property type="match status" value="1"/>
</dbReference>
<dbReference type="Gene3D" id="2.40.37.10">
    <property type="entry name" value="Lyase, Ornithine Decarboxylase, Chain A, domain 1"/>
    <property type="match status" value="1"/>
</dbReference>
<dbReference type="HAMAP" id="MF_01201">
    <property type="entry name" value="Ala_racemase"/>
    <property type="match status" value="1"/>
</dbReference>
<evidence type="ECO:0000256" key="2">
    <source>
        <dbReference type="ARBA" id="ARBA00022898"/>
    </source>
</evidence>
<comment type="pathway">
    <text evidence="4">Amino-acid biosynthesis; D-alanine biosynthesis; D-alanine from L-alanine: step 1/1.</text>
</comment>
<dbReference type="EC" id="5.1.1.1" evidence="4"/>
<feature type="domain" description="Alanine racemase C-terminal" evidence="5">
    <location>
        <begin position="246"/>
        <end position="372"/>
    </location>
</feature>
<keyword evidence="2 4" id="KW-0663">Pyridoxal phosphate</keyword>
<feature type="active site" description="Proton acceptor; specific for D-alanine" evidence="4">
    <location>
        <position position="39"/>
    </location>
</feature>
<keyword evidence="7" id="KW-1185">Reference proteome</keyword>
<dbReference type="Proteomes" id="UP000738376">
    <property type="component" value="Unassembled WGS sequence"/>
</dbReference>
<dbReference type="InterPro" id="IPR011079">
    <property type="entry name" value="Ala_racemase_C"/>
</dbReference>
<dbReference type="EMBL" id="JAAVJL010000001">
    <property type="protein sequence ID" value="NMF58275.1"/>
    <property type="molecule type" value="Genomic_DNA"/>
</dbReference>
<feature type="modified residue" description="N6-(pyridoxal phosphate)lysine" evidence="4">
    <location>
        <position position="39"/>
    </location>
</feature>
<dbReference type="NCBIfam" id="TIGR00492">
    <property type="entry name" value="alr"/>
    <property type="match status" value="1"/>
</dbReference>
<evidence type="ECO:0000256" key="1">
    <source>
        <dbReference type="ARBA" id="ARBA00001933"/>
    </source>
</evidence>
<comment type="catalytic activity">
    <reaction evidence="4">
        <text>L-alanine = D-alanine</text>
        <dbReference type="Rhea" id="RHEA:20249"/>
        <dbReference type="ChEBI" id="CHEBI:57416"/>
        <dbReference type="ChEBI" id="CHEBI:57972"/>
        <dbReference type="EC" id="5.1.1.1"/>
    </reaction>
</comment>
<evidence type="ECO:0000313" key="6">
    <source>
        <dbReference type="EMBL" id="NMF58275.1"/>
    </source>
</evidence>
<proteinExistence type="inferred from homology"/>
<dbReference type="InterPro" id="IPR000821">
    <property type="entry name" value="Ala_racemase"/>
</dbReference>
<accession>A0ABX1LTA5</accession>
<feature type="active site" description="Proton acceptor; specific for L-alanine" evidence="4">
    <location>
        <position position="267"/>
    </location>
</feature>
<dbReference type="Gene3D" id="3.20.20.10">
    <property type="entry name" value="Alanine racemase"/>
    <property type="match status" value="1"/>
</dbReference>
<feature type="binding site" evidence="4">
    <location>
        <position position="138"/>
    </location>
    <ligand>
        <name>substrate</name>
    </ligand>
</feature>
<dbReference type="InterPro" id="IPR029066">
    <property type="entry name" value="PLP-binding_barrel"/>
</dbReference>